<feature type="non-terminal residue" evidence="1">
    <location>
        <position position="1"/>
    </location>
</feature>
<dbReference type="AlphaFoldDB" id="A0A371GQB3"/>
<reference evidence="1" key="1">
    <citation type="submission" date="2018-05" db="EMBL/GenBank/DDBJ databases">
        <title>Draft genome of Mucuna pruriens seed.</title>
        <authorList>
            <person name="Nnadi N.E."/>
            <person name="Vos R."/>
            <person name="Hasami M.H."/>
            <person name="Devisetty U.K."/>
            <person name="Aguiy J.C."/>
        </authorList>
    </citation>
    <scope>NUCLEOTIDE SEQUENCE [LARGE SCALE GENOMIC DNA]</scope>
    <source>
        <strain evidence="1">JCA_2017</strain>
    </source>
</reference>
<proteinExistence type="predicted"/>
<evidence type="ECO:0000313" key="2">
    <source>
        <dbReference type="Proteomes" id="UP000257109"/>
    </source>
</evidence>
<sequence length="157" mass="18291">MEIDRYFIKEKLDGSLIIIAHIPIGLQVVDVITKRLPSTRFQNLIGKRYHGSHLGYKDDQFVFFIEANVRKTRLEKIILEIGNPFQRMLMKRRRKEKAREMKILMGLEKEEVAEFAAEVEIEKEIVITDESAKEDKEFVSEPKIVGSKAIVACDIHY</sequence>
<dbReference type="EMBL" id="QJKJ01004790">
    <property type="protein sequence ID" value="RDX92747.1"/>
    <property type="molecule type" value="Genomic_DNA"/>
</dbReference>
<comment type="caution">
    <text evidence="1">The sequence shown here is derived from an EMBL/GenBank/DDBJ whole genome shotgun (WGS) entry which is preliminary data.</text>
</comment>
<organism evidence="1 2">
    <name type="scientific">Mucuna pruriens</name>
    <name type="common">Velvet bean</name>
    <name type="synonym">Dolichos pruriens</name>
    <dbReference type="NCBI Taxonomy" id="157652"/>
    <lineage>
        <taxon>Eukaryota</taxon>
        <taxon>Viridiplantae</taxon>
        <taxon>Streptophyta</taxon>
        <taxon>Embryophyta</taxon>
        <taxon>Tracheophyta</taxon>
        <taxon>Spermatophyta</taxon>
        <taxon>Magnoliopsida</taxon>
        <taxon>eudicotyledons</taxon>
        <taxon>Gunneridae</taxon>
        <taxon>Pentapetalae</taxon>
        <taxon>rosids</taxon>
        <taxon>fabids</taxon>
        <taxon>Fabales</taxon>
        <taxon>Fabaceae</taxon>
        <taxon>Papilionoideae</taxon>
        <taxon>50 kb inversion clade</taxon>
        <taxon>NPAAA clade</taxon>
        <taxon>indigoferoid/millettioid clade</taxon>
        <taxon>Phaseoleae</taxon>
        <taxon>Mucuna</taxon>
    </lineage>
</organism>
<accession>A0A371GQB3</accession>
<gene>
    <name evidence="1" type="ORF">CR513_25074</name>
</gene>
<dbReference type="Proteomes" id="UP000257109">
    <property type="component" value="Unassembled WGS sequence"/>
</dbReference>
<keyword evidence="2" id="KW-1185">Reference proteome</keyword>
<protein>
    <submittedName>
        <fullName evidence="1">Uncharacterized protein</fullName>
    </submittedName>
</protein>
<name>A0A371GQB3_MUCPR</name>
<evidence type="ECO:0000313" key="1">
    <source>
        <dbReference type="EMBL" id="RDX92747.1"/>
    </source>
</evidence>